<feature type="domain" description="G5" evidence="3">
    <location>
        <begin position="309"/>
        <end position="389"/>
    </location>
</feature>
<dbReference type="Pfam" id="PF01551">
    <property type="entry name" value="Peptidase_M23"/>
    <property type="match status" value="1"/>
</dbReference>
<sequence>MKRLTKFSSKIKFTYAVSAFSTCIFMLLANPITSNRGDKDGTFYRVVINGKQQGSVLLEQTATDIVTEVRKQLAAQSQDIVYMDYQLDIIADKKLIGKIDDMEAVKKNVYNELNASIVETKQKAYTVKIDDFSITLPSKEAVIELLNAAKNKYDEKNEFSIELVLEENKELDVMEPSIVKMEKSKNQADTVGNTEAAAGEVLTTDDTSLQDQAKEDGILSIGFEEEVEVVETYVPVESILDLDTAISMVTNDQEQNKIYEVASGDCLSVVAEKNNTTVAKIVEMNEQLDADSVIQIGDEIVVTVPEPELSVLVAEQTTYEEEYEVAVEYIENDSWYTTKQEVKQEGSTGYREVTAKITKRNGEETNREVLNEDVITEAVPTIIEIGTQEPPTFIKPITGGNFSSGFGKRWGKMHKGIDWSCPIGTAVKASCGGQVVSAGWSNGYGYCITIKHSDGKQTRYGHLSKILVSAGDNVSQGEKIALSGNTGRSTGPHIHFEIIENGSQVNPLNYLN</sequence>
<dbReference type="PANTHER" id="PTHR21666:SF270">
    <property type="entry name" value="MUREIN HYDROLASE ACTIVATOR ENVC"/>
    <property type="match status" value="1"/>
</dbReference>
<reference evidence="6 7" key="1">
    <citation type="journal article" date="2017" name="Genome Announc.">
        <title>Draft Genome Sequence of a Sporulating and Motile Strain of Lachnotalea glycerini Isolated from Water in Quebec City, Canada.</title>
        <authorList>
            <person name="Maheux A.F."/>
            <person name="Boudreau D.K."/>
            <person name="Berube E."/>
            <person name="Boissinot M."/>
            <person name="Raymond F."/>
            <person name="Brodeur S."/>
            <person name="Corbeil J."/>
            <person name="Isabel S."/>
            <person name="Omar R.F."/>
            <person name="Bergeron M.G."/>
        </authorList>
    </citation>
    <scope>NUCLEOTIDE SEQUENCE [LARGE SCALE GENOMIC DNA]</scope>
    <source>
        <strain evidence="6 7">CCRI-19302</strain>
    </source>
</reference>
<dbReference type="SUPFAM" id="SSF54106">
    <property type="entry name" value="LysM domain"/>
    <property type="match status" value="1"/>
</dbReference>
<evidence type="ECO:0000256" key="1">
    <source>
        <dbReference type="ARBA" id="ARBA00022729"/>
    </source>
</evidence>
<evidence type="ECO:0000259" key="4">
    <source>
        <dbReference type="PROSITE" id="PS51782"/>
    </source>
</evidence>
<keyword evidence="2" id="KW-0812">Transmembrane</keyword>
<dbReference type="CDD" id="cd00118">
    <property type="entry name" value="LysM"/>
    <property type="match status" value="1"/>
</dbReference>
<dbReference type="OrthoDB" id="9809488at2"/>
<dbReference type="Pfam" id="PF01476">
    <property type="entry name" value="LysM"/>
    <property type="match status" value="1"/>
</dbReference>
<keyword evidence="5" id="KW-0378">Hydrolase</keyword>
<evidence type="ECO:0000313" key="5">
    <source>
        <dbReference type="EMBL" id="PXV91789.1"/>
    </source>
</evidence>
<evidence type="ECO:0000256" key="2">
    <source>
        <dbReference type="SAM" id="Phobius"/>
    </source>
</evidence>
<dbReference type="SMART" id="SM01208">
    <property type="entry name" value="G5"/>
    <property type="match status" value="1"/>
</dbReference>
<dbReference type="EMBL" id="QICS01000003">
    <property type="protein sequence ID" value="PXV91789.1"/>
    <property type="molecule type" value="Genomic_DNA"/>
</dbReference>
<evidence type="ECO:0000313" key="7">
    <source>
        <dbReference type="Proteomes" id="UP000216411"/>
    </source>
</evidence>
<reference evidence="5 8" key="2">
    <citation type="submission" date="2018-05" db="EMBL/GenBank/DDBJ databases">
        <title>Genomic Encyclopedia of Type Strains, Phase IV (KMG-IV): sequencing the most valuable type-strain genomes for metagenomic binning, comparative biology and taxonomic classification.</title>
        <authorList>
            <person name="Goeker M."/>
        </authorList>
    </citation>
    <scope>NUCLEOTIDE SEQUENCE [LARGE SCALE GENOMIC DNA]</scope>
    <source>
        <strain evidence="5 8">DSM 28816</strain>
    </source>
</reference>
<keyword evidence="1" id="KW-0732">Signal</keyword>
<dbReference type="Pfam" id="PF07501">
    <property type="entry name" value="G5"/>
    <property type="match status" value="1"/>
</dbReference>
<dbReference type="Proteomes" id="UP000247523">
    <property type="component" value="Unassembled WGS sequence"/>
</dbReference>
<evidence type="ECO:0000259" key="3">
    <source>
        <dbReference type="PROSITE" id="PS51109"/>
    </source>
</evidence>
<dbReference type="SUPFAM" id="SSF51261">
    <property type="entry name" value="Duplicated hybrid motif"/>
    <property type="match status" value="1"/>
</dbReference>
<gene>
    <name evidence="5" type="ORF">C8E03_103359</name>
    <name evidence="6" type="ORF">CG710_010530</name>
</gene>
<dbReference type="AlphaFoldDB" id="A0A318ENU1"/>
<dbReference type="Gene3D" id="2.70.70.10">
    <property type="entry name" value="Glucose Permease (Domain IIA)"/>
    <property type="match status" value="1"/>
</dbReference>
<dbReference type="Proteomes" id="UP000216411">
    <property type="component" value="Unassembled WGS sequence"/>
</dbReference>
<feature type="domain" description="LysM" evidence="4">
    <location>
        <begin position="257"/>
        <end position="302"/>
    </location>
</feature>
<name>A0A318ENU1_9FIRM</name>
<evidence type="ECO:0000313" key="6">
    <source>
        <dbReference type="EMBL" id="RDY31215.1"/>
    </source>
</evidence>
<dbReference type="InterPro" id="IPR050570">
    <property type="entry name" value="Cell_wall_metabolism_enzyme"/>
</dbReference>
<dbReference type="PROSITE" id="PS51782">
    <property type="entry name" value="LYSM"/>
    <property type="match status" value="1"/>
</dbReference>
<accession>A0A318ENU1</accession>
<evidence type="ECO:0000313" key="8">
    <source>
        <dbReference type="Proteomes" id="UP000247523"/>
    </source>
</evidence>
<dbReference type="InterPro" id="IPR016047">
    <property type="entry name" value="M23ase_b-sheet_dom"/>
</dbReference>
<reference evidence="6" key="3">
    <citation type="submission" date="2018-07" db="EMBL/GenBank/DDBJ databases">
        <authorList>
            <person name="Quirk P.G."/>
            <person name="Krulwich T.A."/>
        </authorList>
    </citation>
    <scope>NUCLEOTIDE SEQUENCE</scope>
    <source>
        <strain evidence="6">CCRI-19302</strain>
    </source>
</reference>
<comment type="caution">
    <text evidence="5">The sequence shown here is derived from an EMBL/GenBank/DDBJ whole genome shotgun (WGS) entry which is preliminary data.</text>
</comment>
<feature type="transmembrane region" description="Helical" evidence="2">
    <location>
        <begin position="12"/>
        <end position="29"/>
    </location>
</feature>
<dbReference type="PROSITE" id="PS51109">
    <property type="entry name" value="G5"/>
    <property type="match status" value="1"/>
</dbReference>
<dbReference type="InterPro" id="IPR011055">
    <property type="entry name" value="Dup_hybrid_motif"/>
</dbReference>
<dbReference type="Gene3D" id="2.20.230.10">
    <property type="entry name" value="Resuscitation-promoting factor rpfb"/>
    <property type="match status" value="1"/>
</dbReference>
<dbReference type="InterPro" id="IPR036779">
    <property type="entry name" value="LysM_dom_sf"/>
</dbReference>
<dbReference type="InterPro" id="IPR018392">
    <property type="entry name" value="LysM"/>
</dbReference>
<dbReference type="PANTHER" id="PTHR21666">
    <property type="entry name" value="PEPTIDASE-RELATED"/>
    <property type="match status" value="1"/>
</dbReference>
<dbReference type="EMBL" id="NOKA02000019">
    <property type="protein sequence ID" value="RDY31215.1"/>
    <property type="molecule type" value="Genomic_DNA"/>
</dbReference>
<keyword evidence="2" id="KW-0472">Membrane</keyword>
<dbReference type="GO" id="GO:0004222">
    <property type="term" value="F:metalloendopeptidase activity"/>
    <property type="evidence" value="ECO:0007669"/>
    <property type="project" value="TreeGrafter"/>
</dbReference>
<dbReference type="RefSeq" id="WP_110290881.1">
    <property type="nucleotide sequence ID" value="NZ_NOKA02000019.1"/>
</dbReference>
<organism evidence="5 8">
    <name type="scientific">Lachnotalea glycerini</name>
    <dbReference type="NCBI Taxonomy" id="1763509"/>
    <lineage>
        <taxon>Bacteria</taxon>
        <taxon>Bacillati</taxon>
        <taxon>Bacillota</taxon>
        <taxon>Clostridia</taxon>
        <taxon>Lachnospirales</taxon>
        <taxon>Lachnospiraceae</taxon>
        <taxon>Lachnotalea</taxon>
    </lineage>
</organism>
<dbReference type="SMART" id="SM00257">
    <property type="entry name" value="LysM"/>
    <property type="match status" value="1"/>
</dbReference>
<keyword evidence="2" id="KW-1133">Transmembrane helix</keyword>
<dbReference type="InterPro" id="IPR011098">
    <property type="entry name" value="G5_dom"/>
</dbReference>
<protein>
    <submittedName>
        <fullName evidence="6">LysM peptidoglycan-binding domain-containing protein</fullName>
    </submittedName>
    <submittedName>
        <fullName evidence="5">Murein DD-endopeptidase MepM/ murein hydrolase activator NlpD</fullName>
    </submittedName>
</protein>
<proteinExistence type="predicted"/>
<dbReference type="CDD" id="cd12797">
    <property type="entry name" value="M23_peptidase"/>
    <property type="match status" value="1"/>
</dbReference>
<dbReference type="Gene3D" id="3.10.350.10">
    <property type="entry name" value="LysM domain"/>
    <property type="match status" value="1"/>
</dbReference>
<keyword evidence="7" id="KW-1185">Reference proteome</keyword>